<evidence type="ECO:0000313" key="2">
    <source>
        <dbReference type="Proteomes" id="UP000499080"/>
    </source>
</evidence>
<reference evidence="1 2" key="1">
    <citation type="journal article" date="2019" name="Sci. Rep.">
        <title>Orb-weaving spider Araneus ventricosus genome elucidates the spidroin gene catalogue.</title>
        <authorList>
            <person name="Kono N."/>
            <person name="Nakamura H."/>
            <person name="Ohtoshi R."/>
            <person name="Moran D.A.P."/>
            <person name="Shinohara A."/>
            <person name="Yoshida Y."/>
            <person name="Fujiwara M."/>
            <person name="Mori M."/>
            <person name="Tomita M."/>
            <person name="Arakawa K."/>
        </authorList>
    </citation>
    <scope>NUCLEOTIDE SEQUENCE [LARGE SCALE GENOMIC DNA]</scope>
</reference>
<gene>
    <name evidence="1" type="ORF">AVEN_235343_1</name>
</gene>
<dbReference type="Proteomes" id="UP000499080">
    <property type="component" value="Unassembled WGS sequence"/>
</dbReference>
<name>A0A4Y2A4S8_ARAVE</name>
<organism evidence="1 2">
    <name type="scientific">Araneus ventricosus</name>
    <name type="common">Orbweaver spider</name>
    <name type="synonym">Epeira ventricosa</name>
    <dbReference type="NCBI Taxonomy" id="182803"/>
    <lineage>
        <taxon>Eukaryota</taxon>
        <taxon>Metazoa</taxon>
        <taxon>Ecdysozoa</taxon>
        <taxon>Arthropoda</taxon>
        <taxon>Chelicerata</taxon>
        <taxon>Arachnida</taxon>
        <taxon>Araneae</taxon>
        <taxon>Araneomorphae</taxon>
        <taxon>Entelegynae</taxon>
        <taxon>Araneoidea</taxon>
        <taxon>Araneidae</taxon>
        <taxon>Araneus</taxon>
    </lineage>
</organism>
<protein>
    <submittedName>
        <fullName evidence="1">Uncharacterized protein</fullName>
    </submittedName>
</protein>
<comment type="caution">
    <text evidence="1">The sequence shown here is derived from an EMBL/GenBank/DDBJ whole genome shotgun (WGS) entry which is preliminary data.</text>
</comment>
<proteinExistence type="predicted"/>
<evidence type="ECO:0000313" key="1">
    <source>
        <dbReference type="EMBL" id="GBL74375.1"/>
    </source>
</evidence>
<dbReference type="AlphaFoldDB" id="A0A4Y2A4S8"/>
<accession>A0A4Y2A4S8</accession>
<keyword evidence="2" id="KW-1185">Reference proteome</keyword>
<sequence length="123" mass="14015">MATETMNLNSSPIRSRSTWSKGFLNLGNRRGSSSKKNGEKSIIPELQWSGFQQELTELRKMEIFQDICTLHSSYTGKLMPEEKLQASSVSPDIFFKRDSKNEISCLTLTYPMPTISPLLQRHT</sequence>
<dbReference type="EMBL" id="BGPR01000005">
    <property type="protein sequence ID" value="GBL74375.1"/>
    <property type="molecule type" value="Genomic_DNA"/>
</dbReference>